<dbReference type="InterPro" id="IPR029063">
    <property type="entry name" value="SAM-dependent_MTases_sf"/>
</dbReference>
<dbReference type="CDD" id="cd02440">
    <property type="entry name" value="AdoMet_MTases"/>
    <property type="match status" value="1"/>
</dbReference>
<dbReference type="Pfam" id="PF08241">
    <property type="entry name" value="Methyltransf_11"/>
    <property type="match status" value="1"/>
</dbReference>
<dbReference type="RefSeq" id="WP_116845890.1">
    <property type="nucleotide sequence ID" value="NZ_QTJU01000001.1"/>
</dbReference>
<evidence type="ECO:0000259" key="1">
    <source>
        <dbReference type="Pfam" id="PF08241"/>
    </source>
</evidence>
<dbReference type="AlphaFoldDB" id="A0A3E1NQN6"/>
<proteinExistence type="predicted"/>
<keyword evidence="3" id="KW-1185">Reference proteome</keyword>
<keyword evidence="2" id="KW-0808">Transferase</keyword>
<keyword evidence="2" id="KW-0489">Methyltransferase</keyword>
<protein>
    <submittedName>
        <fullName evidence="2">Class I SAM-dependent methyltransferase</fullName>
    </submittedName>
</protein>
<comment type="caution">
    <text evidence="2">The sequence shown here is derived from an EMBL/GenBank/DDBJ whole genome shotgun (WGS) entry which is preliminary data.</text>
</comment>
<feature type="domain" description="Methyltransferase type 11" evidence="1">
    <location>
        <begin position="61"/>
        <end position="153"/>
    </location>
</feature>
<dbReference type="GO" id="GO:0008757">
    <property type="term" value="F:S-adenosylmethionine-dependent methyltransferase activity"/>
    <property type="evidence" value="ECO:0007669"/>
    <property type="project" value="InterPro"/>
</dbReference>
<evidence type="ECO:0000313" key="3">
    <source>
        <dbReference type="Proteomes" id="UP000261284"/>
    </source>
</evidence>
<dbReference type="Proteomes" id="UP000261284">
    <property type="component" value="Unassembled WGS sequence"/>
</dbReference>
<gene>
    <name evidence="2" type="ORF">DXN05_03940</name>
</gene>
<accession>A0A3E1NQN6</accession>
<sequence length="230" mass="26068">MSDVLGEALHDYYLGTQQGKLWIHNKYGPKEEMYPGIYFRNEADLPELELMALQHCRGSVLDIGGGAGSHALLLQQRGLNVTALDISPKAVEVMNLRGVRQTVQGDIFTYNQERFDTLLLLMNGIGLAADIAGLKRLLAHFKTLVQPGGQVIFDSSDIAYLYDGKLPKQPPYYGEVSYQYSYKKMNTPWFKWLYVDQQTLIETANNAGWNVDILAEDEYDQYLCKLTLPY</sequence>
<dbReference type="InterPro" id="IPR013216">
    <property type="entry name" value="Methyltransf_11"/>
</dbReference>
<dbReference type="Gene3D" id="3.40.50.150">
    <property type="entry name" value="Vaccinia Virus protein VP39"/>
    <property type="match status" value="1"/>
</dbReference>
<dbReference type="EMBL" id="QTJU01000001">
    <property type="protein sequence ID" value="RFM30134.1"/>
    <property type="molecule type" value="Genomic_DNA"/>
</dbReference>
<name>A0A3E1NQN6_9BACT</name>
<dbReference type="OrthoDB" id="1143568at2"/>
<dbReference type="SUPFAM" id="SSF53335">
    <property type="entry name" value="S-adenosyl-L-methionine-dependent methyltransferases"/>
    <property type="match status" value="1"/>
</dbReference>
<dbReference type="GO" id="GO:0032259">
    <property type="term" value="P:methylation"/>
    <property type="evidence" value="ECO:0007669"/>
    <property type="project" value="UniProtKB-KW"/>
</dbReference>
<reference evidence="2 3" key="1">
    <citation type="submission" date="2018-08" db="EMBL/GenBank/DDBJ databases">
        <title>Chitinophagaceae sp. K23C18032701, a novel bacterium isolated from forest soil.</title>
        <authorList>
            <person name="Wang C."/>
        </authorList>
    </citation>
    <scope>NUCLEOTIDE SEQUENCE [LARGE SCALE GENOMIC DNA]</scope>
    <source>
        <strain evidence="2 3">K23C18032701</strain>
    </source>
</reference>
<organism evidence="2 3">
    <name type="scientific">Deminuibacter soli</name>
    <dbReference type="NCBI Taxonomy" id="2291815"/>
    <lineage>
        <taxon>Bacteria</taxon>
        <taxon>Pseudomonadati</taxon>
        <taxon>Bacteroidota</taxon>
        <taxon>Chitinophagia</taxon>
        <taxon>Chitinophagales</taxon>
        <taxon>Chitinophagaceae</taxon>
        <taxon>Deminuibacter</taxon>
    </lineage>
</organism>
<evidence type="ECO:0000313" key="2">
    <source>
        <dbReference type="EMBL" id="RFM30134.1"/>
    </source>
</evidence>